<sequence>MKEKIFVLGLLILSLVLRAKLSLEFVSLSVIAEIAIFFFIYLIIRKFNLLLAEISLIFFAVSPWLIVLSPFLFSRGWLKINPVSPIVFVKNYFFLFSGDYLFYKGIWPIKLQSLNYQGMMYWTDIIFIILGLKEIFLKNKRFFEKFLLISLLIFPIPASLTGNLTLYPLLLSFPLIILSAKGALSLIKTPKFLTIILLANLYFLIRFLDLYFLHY</sequence>
<evidence type="ECO:0000313" key="3">
    <source>
        <dbReference type="Proteomes" id="UP000229631"/>
    </source>
</evidence>
<dbReference type="Proteomes" id="UP000229631">
    <property type="component" value="Unassembled WGS sequence"/>
</dbReference>
<accession>A0A2M7BAU6</accession>
<evidence type="ECO:0000313" key="2">
    <source>
        <dbReference type="EMBL" id="PIV00248.1"/>
    </source>
</evidence>
<dbReference type="EMBL" id="PEVC01000059">
    <property type="protein sequence ID" value="PIV00248.1"/>
    <property type="molecule type" value="Genomic_DNA"/>
</dbReference>
<keyword evidence="1" id="KW-0812">Transmembrane</keyword>
<feature type="transmembrane region" description="Helical" evidence="1">
    <location>
        <begin position="192"/>
        <end position="213"/>
    </location>
</feature>
<protein>
    <recommendedName>
        <fullName evidence="4">Glycosyltransferase RgtA/B/C/D-like domain-containing protein</fullName>
    </recommendedName>
</protein>
<keyword evidence="1" id="KW-0472">Membrane</keyword>
<feature type="transmembrane region" description="Helical" evidence="1">
    <location>
        <begin position="166"/>
        <end position="187"/>
    </location>
</feature>
<gene>
    <name evidence="2" type="ORF">COS54_03375</name>
</gene>
<dbReference type="AlphaFoldDB" id="A0A2M7BAU6"/>
<evidence type="ECO:0000256" key="1">
    <source>
        <dbReference type="SAM" id="Phobius"/>
    </source>
</evidence>
<feature type="transmembrane region" description="Helical" evidence="1">
    <location>
        <begin position="119"/>
        <end position="136"/>
    </location>
</feature>
<name>A0A2M7BAU6_9BACT</name>
<reference evidence="3" key="1">
    <citation type="submission" date="2017-09" db="EMBL/GenBank/DDBJ databases">
        <title>Depth-based differentiation of microbial function through sediment-hosted aquifers and enrichment of novel symbionts in the deep terrestrial subsurface.</title>
        <authorList>
            <person name="Probst A.J."/>
            <person name="Ladd B."/>
            <person name="Jarett J.K."/>
            <person name="Geller-Mcgrath D.E."/>
            <person name="Sieber C.M.K."/>
            <person name="Emerson J.B."/>
            <person name="Anantharaman K."/>
            <person name="Thomas B.C."/>
            <person name="Malmstrom R."/>
            <person name="Stieglmeier M."/>
            <person name="Klingl A."/>
            <person name="Woyke T."/>
            <person name="Ryan C.M."/>
            <person name="Banfield J.F."/>
        </authorList>
    </citation>
    <scope>NUCLEOTIDE SEQUENCE [LARGE SCALE GENOMIC DNA]</scope>
</reference>
<feature type="transmembrane region" description="Helical" evidence="1">
    <location>
        <begin position="56"/>
        <end position="73"/>
    </location>
</feature>
<comment type="caution">
    <text evidence="2">The sequence shown here is derived from an EMBL/GenBank/DDBJ whole genome shotgun (WGS) entry which is preliminary data.</text>
</comment>
<evidence type="ECO:0008006" key="4">
    <source>
        <dbReference type="Google" id="ProtNLM"/>
    </source>
</evidence>
<keyword evidence="1" id="KW-1133">Transmembrane helix</keyword>
<proteinExistence type="predicted"/>
<organism evidence="2 3">
    <name type="scientific">Candidatus Shapirobacteria bacterium CG03_land_8_20_14_0_80_39_12</name>
    <dbReference type="NCBI Taxonomy" id="1974879"/>
    <lineage>
        <taxon>Bacteria</taxon>
        <taxon>Candidatus Shapironibacteriota</taxon>
    </lineage>
</organism>
<feature type="transmembrane region" description="Helical" evidence="1">
    <location>
        <begin position="28"/>
        <end position="44"/>
    </location>
</feature>